<name>A0A9W8IUN2_9AGAR</name>
<accession>A0A9W8IUN2</accession>
<evidence type="ECO:0000256" key="1">
    <source>
        <dbReference type="SAM" id="MobiDB-lite"/>
    </source>
</evidence>
<proteinExistence type="predicted"/>
<comment type="caution">
    <text evidence="2">The sequence shown here is derived from an EMBL/GenBank/DDBJ whole genome shotgun (WGS) entry which is preliminary data.</text>
</comment>
<keyword evidence="3" id="KW-1185">Reference proteome</keyword>
<feature type="non-terminal residue" evidence="2">
    <location>
        <position position="148"/>
    </location>
</feature>
<protein>
    <submittedName>
        <fullName evidence="2">Uncharacterized protein</fullName>
    </submittedName>
</protein>
<feature type="region of interest" description="Disordered" evidence="1">
    <location>
        <begin position="66"/>
        <end position="90"/>
    </location>
</feature>
<dbReference type="AlphaFoldDB" id="A0A9W8IUN2"/>
<organism evidence="2 3">
    <name type="scientific">Candolleomyces eurysporus</name>
    <dbReference type="NCBI Taxonomy" id="2828524"/>
    <lineage>
        <taxon>Eukaryota</taxon>
        <taxon>Fungi</taxon>
        <taxon>Dikarya</taxon>
        <taxon>Basidiomycota</taxon>
        <taxon>Agaricomycotina</taxon>
        <taxon>Agaricomycetes</taxon>
        <taxon>Agaricomycetidae</taxon>
        <taxon>Agaricales</taxon>
        <taxon>Agaricineae</taxon>
        <taxon>Psathyrellaceae</taxon>
        <taxon>Candolleomyces</taxon>
    </lineage>
</organism>
<feature type="region of interest" description="Disordered" evidence="1">
    <location>
        <begin position="122"/>
        <end position="148"/>
    </location>
</feature>
<reference evidence="2" key="1">
    <citation type="submission" date="2022-06" db="EMBL/GenBank/DDBJ databases">
        <title>Genome Sequence of Candolleomyces eurysporus.</title>
        <authorList>
            <person name="Buettner E."/>
        </authorList>
    </citation>
    <scope>NUCLEOTIDE SEQUENCE</scope>
    <source>
        <strain evidence="2">VTCC 930004</strain>
    </source>
</reference>
<dbReference type="EMBL" id="JANBPK010001452">
    <property type="protein sequence ID" value="KAJ2923025.1"/>
    <property type="molecule type" value="Genomic_DNA"/>
</dbReference>
<sequence length="148" mass="16095">MANLYQTHAPFVKTAAASVPQQPPPTSTAVPLEGGSEAGPSLLKMRHCESCLCWLPLPVTEEMKFDLDLERSESPSTSSSKDDDPTIMVQDRTLTTRDIAVGLTNDATLLNLRDFEAELEGYQDGSNESKELDEAALVRQIGTRSGKN</sequence>
<gene>
    <name evidence="2" type="ORF">H1R20_g14070</name>
</gene>
<evidence type="ECO:0000313" key="3">
    <source>
        <dbReference type="Proteomes" id="UP001140091"/>
    </source>
</evidence>
<dbReference type="Proteomes" id="UP001140091">
    <property type="component" value="Unassembled WGS sequence"/>
</dbReference>
<evidence type="ECO:0000313" key="2">
    <source>
        <dbReference type="EMBL" id="KAJ2923025.1"/>
    </source>
</evidence>